<gene>
    <name evidence="3" type="ORF">J5N97_007499</name>
</gene>
<dbReference type="Proteomes" id="UP001085076">
    <property type="component" value="Miscellaneous, Linkage group lg01"/>
</dbReference>
<dbReference type="PANTHER" id="PTHR33782:SF5">
    <property type="entry name" value="MEDIATOR OF RNA POLYMERASE II TRANSCRIPTION SUBUNIT"/>
    <property type="match status" value="1"/>
</dbReference>
<proteinExistence type="predicted"/>
<reference evidence="3" key="2">
    <citation type="journal article" date="2022" name="Hortic Res">
        <title>The genome of Dioscorea zingiberensis sheds light on the biosynthesis, origin and evolution of the medicinally important diosgenin saponins.</title>
        <authorList>
            <person name="Li Y."/>
            <person name="Tan C."/>
            <person name="Li Z."/>
            <person name="Guo J."/>
            <person name="Li S."/>
            <person name="Chen X."/>
            <person name="Wang C."/>
            <person name="Dai X."/>
            <person name="Yang H."/>
            <person name="Song W."/>
            <person name="Hou L."/>
            <person name="Xu J."/>
            <person name="Tong Z."/>
            <person name="Xu A."/>
            <person name="Yuan X."/>
            <person name="Wang W."/>
            <person name="Yang Q."/>
            <person name="Chen L."/>
            <person name="Sun Z."/>
            <person name="Wang K."/>
            <person name="Pan B."/>
            <person name="Chen J."/>
            <person name="Bao Y."/>
            <person name="Liu F."/>
            <person name="Qi X."/>
            <person name="Gang D.R."/>
            <person name="Wen J."/>
            <person name="Li J."/>
        </authorList>
    </citation>
    <scope>NUCLEOTIDE SEQUENCE</scope>
    <source>
        <strain evidence="3">Dzin_1.0</strain>
    </source>
</reference>
<protein>
    <submittedName>
        <fullName evidence="3">Uncharacterized protein</fullName>
    </submittedName>
</protein>
<reference evidence="3" key="1">
    <citation type="submission" date="2021-03" db="EMBL/GenBank/DDBJ databases">
        <authorList>
            <person name="Li Z."/>
            <person name="Yang C."/>
        </authorList>
    </citation>
    <scope>NUCLEOTIDE SEQUENCE</scope>
    <source>
        <strain evidence="3">Dzin_1.0</strain>
        <tissue evidence="3">Leaf</tissue>
    </source>
</reference>
<evidence type="ECO:0000256" key="2">
    <source>
        <dbReference type="SAM" id="Phobius"/>
    </source>
</evidence>
<keyword evidence="4" id="KW-1185">Reference proteome</keyword>
<feature type="compositionally biased region" description="Basic residues" evidence="1">
    <location>
        <begin position="142"/>
        <end position="152"/>
    </location>
</feature>
<dbReference type="OrthoDB" id="773719at2759"/>
<keyword evidence="2" id="KW-1133">Transmembrane helix</keyword>
<sequence length="265" mass="31155">MEASSFSLLITPRHRPCLSSLLPRRRKPLHLRTSRNNEDHHQSIVDKNTVTLRKRITEIKALDRAEECVELEKDYYYKFYHSDVCEILGLLQFHMMSREPSMGIGLTLTLRLIIPTSVLVMLLHLMDAAKENRPAPPQSQRKSSRSSIHHLASTRRRRTIVFASQRRGFGSEYGGWLVDENMVVLRKRLHEMRMMTERNKEPRRLDWSEWEKKYEERYKRCVYEVVGLVQNVLMNSRPSLAAGMLFMFLFSVPISLALIMIHLFS</sequence>
<comment type="caution">
    <text evidence="3">The sequence shown here is derived from an EMBL/GenBank/DDBJ whole genome shotgun (WGS) entry which is preliminary data.</text>
</comment>
<feature type="transmembrane region" description="Helical" evidence="2">
    <location>
        <begin position="102"/>
        <end position="123"/>
    </location>
</feature>
<name>A0A9D5DBW5_9LILI</name>
<dbReference type="PANTHER" id="PTHR33782">
    <property type="entry name" value="OS01G0121600 PROTEIN"/>
    <property type="match status" value="1"/>
</dbReference>
<feature type="region of interest" description="Disordered" evidence="1">
    <location>
        <begin position="131"/>
        <end position="152"/>
    </location>
</feature>
<dbReference type="EMBL" id="JAGGNH010000001">
    <property type="protein sequence ID" value="KAJ0989143.1"/>
    <property type="molecule type" value="Genomic_DNA"/>
</dbReference>
<dbReference type="AlphaFoldDB" id="A0A9D5DBW5"/>
<evidence type="ECO:0000256" key="1">
    <source>
        <dbReference type="SAM" id="MobiDB-lite"/>
    </source>
</evidence>
<organism evidence="3 4">
    <name type="scientific">Dioscorea zingiberensis</name>
    <dbReference type="NCBI Taxonomy" id="325984"/>
    <lineage>
        <taxon>Eukaryota</taxon>
        <taxon>Viridiplantae</taxon>
        <taxon>Streptophyta</taxon>
        <taxon>Embryophyta</taxon>
        <taxon>Tracheophyta</taxon>
        <taxon>Spermatophyta</taxon>
        <taxon>Magnoliopsida</taxon>
        <taxon>Liliopsida</taxon>
        <taxon>Dioscoreales</taxon>
        <taxon>Dioscoreaceae</taxon>
        <taxon>Dioscorea</taxon>
    </lineage>
</organism>
<evidence type="ECO:0000313" key="4">
    <source>
        <dbReference type="Proteomes" id="UP001085076"/>
    </source>
</evidence>
<evidence type="ECO:0000313" key="3">
    <source>
        <dbReference type="EMBL" id="KAJ0989143.1"/>
    </source>
</evidence>
<keyword evidence="2" id="KW-0472">Membrane</keyword>
<keyword evidence="2" id="KW-0812">Transmembrane</keyword>
<feature type="transmembrane region" description="Helical" evidence="2">
    <location>
        <begin position="240"/>
        <end position="264"/>
    </location>
</feature>
<accession>A0A9D5DBW5</accession>